<protein>
    <submittedName>
        <fullName evidence="2">Uncharacterized protein</fullName>
    </submittedName>
</protein>
<evidence type="ECO:0000313" key="2">
    <source>
        <dbReference type="EMBL" id="CAG9313530.1"/>
    </source>
</evidence>
<name>A0AAU9IQQ0_9CILI</name>
<evidence type="ECO:0000256" key="1">
    <source>
        <dbReference type="SAM" id="Phobius"/>
    </source>
</evidence>
<keyword evidence="1" id="KW-0812">Transmembrane</keyword>
<dbReference type="Proteomes" id="UP001162131">
    <property type="component" value="Unassembled WGS sequence"/>
</dbReference>
<proteinExistence type="predicted"/>
<keyword evidence="1" id="KW-0472">Membrane</keyword>
<organism evidence="2 3">
    <name type="scientific">Blepharisma stoltei</name>
    <dbReference type="NCBI Taxonomy" id="1481888"/>
    <lineage>
        <taxon>Eukaryota</taxon>
        <taxon>Sar</taxon>
        <taxon>Alveolata</taxon>
        <taxon>Ciliophora</taxon>
        <taxon>Postciliodesmatophora</taxon>
        <taxon>Heterotrichea</taxon>
        <taxon>Heterotrichida</taxon>
        <taxon>Blepharismidae</taxon>
        <taxon>Blepharisma</taxon>
    </lineage>
</organism>
<keyword evidence="1" id="KW-1133">Transmembrane helix</keyword>
<dbReference type="AlphaFoldDB" id="A0AAU9IQQ0"/>
<dbReference type="EMBL" id="CAJZBQ010000011">
    <property type="protein sequence ID" value="CAG9313530.1"/>
    <property type="molecule type" value="Genomic_DNA"/>
</dbReference>
<gene>
    <name evidence="2" type="ORF">BSTOLATCC_MIC9345</name>
</gene>
<accession>A0AAU9IQQ0</accession>
<reference evidence="2" key="1">
    <citation type="submission" date="2021-09" db="EMBL/GenBank/DDBJ databases">
        <authorList>
            <consortium name="AG Swart"/>
            <person name="Singh M."/>
            <person name="Singh A."/>
            <person name="Seah K."/>
            <person name="Emmerich C."/>
        </authorList>
    </citation>
    <scope>NUCLEOTIDE SEQUENCE</scope>
    <source>
        <strain evidence="2">ATCC30299</strain>
    </source>
</reference>
<keyword evidence="3" id="KW-1185">Reference proteome</keyword>
<comment type="caution">
    <text evidence="2">The sequence shown here is derived from an EMBL/GenBank/DDBJ whole genome shotgun (WGS) entry which is preliminary data.</text>
</comment>
<feature type="transmembrane region" description="Helical" evidence="1">
    <location>
        <begin position="34"/>
        <end position="54"/>
    </location>
</feature>
<sequence>MKRKRNVKITFIKRFVSSVLAEYFFARCLLNRNLVLICLLVLKIFVAILSKAYLSNLLALSFNYSPSSALDWAI</sequence>
<evidence type="ECO:0000313" key="3">
    <source>
        <dbReference type="Proteomes" id="UP001162131"/>
    </source>
</evidence>